<dbReference type="PANTHER" id="PTHR32125">
    <property type="entry name" value="2-C-METHYL-D-ERYTHRITOL 4-PHOSPHATE CYTIDYLYLTRANSFERASE, CHLOROPLASTIC"/>
    <property type="match status" value="1"/>
</dbReference>
<dbReference type="AlphaFoldDB" id="A0A510UGW6"/>
<keyword evidence="4 7" id="KW-0808">Transferase</keyword>
<protein>
    <recommendedName>
        <fullName evidence="7">2-C-methyl-D-erythritol 4-phosphate cytidylyltransferase</fullName>
        <ecNumber evidence="7">2.7.7.60</ecNumber>
    </recommendedName>
    <alternativeName>
        <fullName evidence="7">4-diphosphocytidyl-2C-methyl-D-erythritol synthase</fullName>
    </alternativeName>
    <alternativeName>
        <fullName evidence="7">MEP cytidylyltransferase</fullName>
        <shortName evidence="7">MCT</shortName>
    </alternativeName>
</protein>
<dbReference type="Proteomes" id="UP000321787">
    <property type="component" value="Unassembled WGS sequence"/>
</dbReference>
<accession>A0A510UGW6</accession>
<comment type="pathway">
    <text evidence="2 7">Isoprenoid biosynthesis; isopentenyl diphosphate biosynthesis via DXP pathway; isopentenyl diphosphate from 1-deoxy-D-xylulose 5-phosphate: step 2/6.</text>
</comment>
<comment type="function">
    <text evidence="7">Catalyzes the formation of 4-diphosphocytidyl-2-C-methyl-D-erythritol from CTP and 2-C-methyl-D-erythritol 4-phosphate (MEP).</text>
</comment>
<dbReference type="FunFam" id="3.90.550.10:FF:000003">
    <property type="entry name" value="2-C-methyl-D-erythritol 4-phosphate cytidylyltransferase"/>
    <property type="match status" value="1"/>
</dbReference>
<evidence type="ECO:0000313" key="8">
    <source>
        <dbReference type="EMBL" id="GEK13796.1"/>
    </source>
</evidence>
<sequence length="238" mass="26418">MALTTPLSITAIVPAAGVGSRMKADRPKQYLLLNGKTVLEHTIEQLLAFPLVNKVVVAITDGDPYFPELTLAHDSRVIRVSGGKERADSVLSGLSYVQEHQLSEWVMVHDAARPCIRHSDIDKLIAEVIPEHIGGILASPVRDTMKHATQEQCIETTIDRSVLWHALTPQLFTTELLFSALQIGLEQNLSITDESSAIELMGYQPKLVQGRADNLKITQPEDLDLAEFYLQKMKKETK</sequence>
<feature type="site" description="Transition state stabilizer" evidence="7">
    <location>
        <position position="28"/>
    </location>
</feature>
<dbReference type="PANTHER" id="PTHR32125:SF4">
    <property type="entry name" value="2-C-METHYL-D-ERYTHRITOL 4-PHOSPHATE CYTIDYLYLTRANSFERASE, CHLOROPLASTIC"/>
    <property type="match status" value="1"/>
</dbReference>
<name>A0A510UGW6_ALIFS</name>
<evidence type="ECO:0000256" key="4">
    <source>
        <dbReference type="ARBA" id="ARBA00022679"/>
    </source>
</evidence>
<dbReference type="InterPro" id="IPR029044">
    <property type="entry name" value="Nucleotide-diphossugar_trans"/>
</dbReference>
<evidence type="ECO:0000256" key="3">
    <source>
        <dbReference type="ARBA" id="ARBA00009789"/>
    </source>
</evidence>
<evidence type="ECO:0000256" key="2">
    <source>
        <dbReference type="ARBA" id="ARBA00004787"/>
    </source>
</evidence>
<comment type="caution">
    <text evidence="8">The sequence shown here is derived from an EMBL/GenBank/DDBJ whole genome shotgun (WGS) entry which is preliminary data.</text>
</comment>
<comment type="similarity">
    <text evidence="3 7">Belongs to the IspD/TarI cytidylyltransferase family. IspD subfamily.</text>
</comment>
<dbReference type="HAMAP" id="MF_00108">
    <property type="entry name" value="IspD"/>
    <property type="match status" value="1"/>
</dbReference>
<evidence type="ECO:0000256" key="6">
    <source>
        <dbReference type="ARBA" id="ARBA00023229"/>
    </source>
</evidence>
<organism evidence="8 10">
    <name type="scientific">Aliivibrio fischeri</name>
    <name type="common">Vibrio fischeri</name>
    <dbReference type="NCBI Taxonomy" id="668"/>
    <lineage>
        <taxon>Bacteria</taxon>
        <taxon>Pseudomonadati</taxon>
        <taxon>Pseudomonadota</taxon>
        <taxon>Gammaproteobacteria</taxon>
        <taxon>Vibrionales</taxon>
        <taxon>Vibrionaceae</taxon>
        <taxon>Aliivibrio</taxon>
    </lineage>
</organism>
<dbReference type="InterPro" id="IPR050088">
    <property type="entry name" value="IspD/TarI_cytidylyltransf_bact"/>
</dbReference>
<dbReference type="Proteomes" id="UP000448038">
    <property type="component" value="Unassembled WGS sequence"/>
</dbReference>
<evidence type="ECO:0000256" key="7">
    <source>
        <dbReference type="HAMAP-Rule" id="MF_00108"/>
    </source>
</evidence>
<dbReference type="EMBL" id="BJTZ01000009">
    <property type="protein sequence ID" value="GEK13796.1"/>
    <property type="molecule type" value="Genomic_DNA"/>
</dbReference>
<feature type="site" description="Transition state stabilizer" evidence="7">
    <location>
        <position position="21"/>
    </location>
</feature>
<gene>
    <name evidence="7 8" type="primary">ispD</name>
    <name evidence="8" type="ORF">AFI02nite_18320</name>
    <name evidence="9" type="ORF">GNP88_16725</name>
</gene>
<feature type="site" description="Positions MEP for the nucleophilic attack" evidence="7">
    <location>
        <position position="160"/>
    </location>
</feature>
<evidence type="ECO:0000313" key="10">
    <source>
        <dbReference type="Proteomes" id="UP000321787"/>
    </source>
</evidence>
<dbReference type="Pfam" id="PF01128">
    <property type="entry name" value="IspD"/>
    <property type="match status" value="1"/>
</dbReference>
<keyword evidence="6 7" id="KW-0414">Isoprene biosynthesis</keyword>
<dbReference type="EC" id="2.7.7.60" evidence="7"/>
<dbReference type="EMBL" id="WOBN01000028">
    <property type="protein sequence ID" value="MUK50795.1"/>
    <property type="molecule type" value="Genomic_DNA"/>
</dbReference>
<dbReference type="InterPro" id="IPR001228">
    <property type="entry name" value="IspD"/>
</dbReference>
<reference evidence="9 11" key="2">
    <citation type="submission" date="2019-11" db="EMBL/GenBank/DDBJ databases">
        <title>Using colonization assays and comparative genomics to discover symbiosis behaviors and factors in Vibrio fischeri.</title>
        <authorList>
            <person name="Bongrand C."/>
            <person name="Moriano-Gutierrez S."/>
            <person name="Arevalo P."/>
            <person name="Mcfall-Ngai M."/>
            <person name="Visick K."/>
            <person name="Polz M.F."/>
            <person name="Ruby E.G."/>
        </authorList>
    </citation>
    <scope>NUCLEOTIDE SEQUENCE [LARGE SCALE GENOMIC DNA]</scope>
    <source>
        <strain evidence="11">emors.4.1</strain>
        <strain evidence="9">Emors.4.1</strain>
    </source>
</reference>
<dbReference type="NCBIfam" id="TIGR00453">
    <property type="entry name" value="ispD"/>
    <property type="match status" value="1"/>
</dbReference>
<dbReference type="RefSeq" id="WP_146863913.1">
    <property type="nucleotide sequence ID" value="NZ_BJTZ01000009.1"/>
</dbReference>
<dbReference type="InterPro" id="IPR018294">
    <property type="entry name" value="ISPD_synthase_CS"/>
</dbReference>
<dbReference type="SUPFAM" id="SSF53448">
    <property type="entry name" value="Nucleotide-diphospho-sugar transferases"/>
    <property type="match status" value="1"/>
</dbReference>
<comment type="catalytic activity">
    <reaction evidence="1 7">
        <text>2-C-methyl-D-erythritol 4-phosphate + CTP + H(+) = 4-CDP-2-C-methyl-D-erythritol + diphosphate</text>
        <dbReference type="Rhea" id="RHEA:13429"/>
        <dbReference type="ChEBI" id="CHEBI:15378"/>
        <dbReference type="ChEBI" id="CHEBI:33019"/>
        <dbReference type="ChEBI" id="CHEBI:37563"/>
        <dbReference type="ChEBI" id="CHEBI:57823"/>
        <dbReference type="ChEBI" id="CHEBI:58262"/>
        <dbReference type="EC" id="2.7.7.60"/>
    </reaction>
</comment>
<feature type="site" description="Positions MEP for the nucleophilic attack" evidence="7">
    <location>
        <position position="216"/>
    </location>
</feature>
<dbReference type="InterPro" id="IPR034683">
    <property type="entry name" value="IspD/TarI"/>
</dbReference>
<dbReference type="Gene3D" id="3.90.550.10">
    <property type="entry name" value="Spore Coat Polysaccharide Biosynthesis Protein SpsA, Chain A"/>
    <property type="match status" value="1"/>
</dbReference>
<dbReference type="CDD" id="cd02516">
    <property type="entry name" value="CDP-ME_synthetase"/>
    <property type="match status" value="1"/>
</dbReference>
<evidence type="ECO:0000313" key="11">
    <source>
        <dbReference type="Proteomes" id="UP000448038"/>
    </source>
</evidence>
<evidence type="ECO:0000313" key="9">
    <source>
        <dbReference type="EMBL" id="MUK50795.1"/>
    </source>
</evidence>
<proteinExistence type="inferred from homology"/>
<evidence type="ECO:0000256" key="5">
    <source>
        <dbReference type="ARBA" id="ARBA00022695"/>
    </source>
</evidence>
<reference evidence="8 10" key="1">
    <citation type="submission" date="2019-07" db="EMBL/GenBank/DDBJ databases">
        <title>Whole genome shotgun sequence of Aliivibrio fischeri NBRC 101058.</title>
        <authorList>
            <person name="Hosoyama A."/>
            <person name="Uohara A."/>
            <person name="Ohji S."/>
            <person name="Ichikawa N."/>
        </authorList>
    </citation>
    <scope>NUCLEOTIDE SEQUENCE [LARGE SCALE GENOMIC DNA]</scope>
    <source>
        <strain evidence="8 10">NBRC 101058</strain>
    </source>
</reference>
<dbReference type="UniPathway" id="UPA00056">
    <property type="reaction ID" value="UER00093"/>
</dbReference>
<keyword evidence="5 7" id="KW-0548">Nucleotidyltransferase</keyword>
<evidence type="ECO:0000256" key="1">
    <source>
        <dbReference type="ARBA" id="ARBA00001282"/>
    </source>
</evidence>
<dbReference type="GO" id="GO:0019288">
    <property type="term" value="P:isopentenyl diphosphate biosynthetic process, methylerythritol 4-phosphate pathway"/>
    <property type="evidence" value="ECO:0007669"/>
    <property type="project" value="UniProtKB-UniRule"/>
</dbReference>
<dbReference type="GO" id="GO:0050518">
    <property type="term" value="F:2-C-methyl-D-erythritol 4-phosphate cytidylyltransferase activity"/>
    <property type="evidence" value="ECO:0007669"/>
    <property type="project" value="UniProtKB-UniRule"/>
</dbReference>
<dbReference type="PROSITE" id="PS01295">
    <property type="entry name" value="ISPD"/>
    <property type="match status" value="1"/>
</dbReference>